<evidence type="ECO:0000313" key="3">
    <source>
        <dbReference type="Proteomes" id="UP000031938"/>
    </source>
</evidence>
<dbReference type="Proteomes" id="UP000031938">
    <property type="component" value="Unassembled WGS sequence"/>
</dbReference>
<accession>A0A0C2VX38</accession>
<dbReference type="AlphaFoldDB" id="A0A0C2VX38"/>
<evidence type="ECO:0000259" key="1">
    <source>
        <dbReference type="Pfam" id="PF14417"/>
    </source>
</evidence>
<evidence type="ECO:0000313" key="2">
    <source>
        <dbReference type="EMBL" id="KIL48503.1"/>
    </source>
</evidence>
<dbReference type="EMBL" id="JXRP01000012">
    <property type="protein sequence ID" value="KIL48503.1"/>
    <property type="molecule type" value="Genomic_DNA"/>
</dbReference>
<dbReference type="RefSeq" id="WP_041087714.1">
    <property type="nucleotide sequence ID" value="NZ_JXRP01000012.1"/>
</dbReference>
<name>A0A0C2VX38_9BACL</name>
<keyword evidence="3" id="KW-1185">Reference proteome</keyword>
<sequence>MKNKFSNLCKESHGAHIFYYVTEEETYLNNIVSYIGSGIEQGDHILLIESERLLTLLTQKLTAVLTPEELTHLHTINNFDYYFSSGSFHPPAIFEYLSKTLKPFVENDISYRIWAHVEWSEKEAILNLLEEFEKEADRLVNDQELCLVCAYDAVRVPDSLKTALLKCHKYFLTEDEIIPSKLYENNLVNNK</sequence>
<feature type="domain" description="MEDS" evidence="1">
    <location>
        <begin position="16"/>
        <end position="168"/>
    </location>
</feature>
<dbReference type="InterPro" id="IPR025847">
    <property type="entry name" value="MEDS_domain"/>
</dbReference>
<gene>
    <name evidence="2" type="ORF">KP78_15860</name>
</gene>
<comment type="caution">
    <text evidence="2">The sequence shown here is derived from an EMBL/GenBank/DDBJ whole genome shotgun (WGS) entry which is preliminary data.</text>
</comment>
<dbReference type="PATRIC" id="fig|889306.3.peg.1592"/>
<organism evidence="2 3">
    <name type="scientific">Jeotgalibacillus soli</name>
    <dbReference type="NCBI Taxonomy" id="889306"/>
    <lineage>
        <taxon>Bacteria</taxon>
        <taxon>Bacillati</taxon>
        <taxon>Bacillota</taxon>
        <taxon>Bacilli</taxon>
        <taxon>Bacillales</taxon>
        <taxon>Caryophanaceae</taxon>
        <taxon>Jeotgalibacillus</taxon>
    </lineage>
</organism>
<reference evidence="2 3" key="1">
    <citation type="submission" date="2015-01" db="EMBL/GenBank/DDBJ databases">
        <title>Genome sequencing of Jeotgalibacillus soli.</title>
        <authorList>
            <person name="Goh K.M."/>
            <person name="Chan K.-G."/>
            <person name="Yaakop A.S."/>
            <person name="Ee R."/>
            <person name="Gan H.M."/>
            <person name="Chan C.S."/>
        </authorList>
    </citation>
    <scope>NUCLEOTIDE SEQUENCE [LARGE SCALE GENOMIC DNA]</scope>
    <source>
        <strain evidence="2 3">P9</strain>
    </source>
</reference>
<dbReference type="OrthoDB" id="2855396at2"/>
<dbReference type="Pfam" id="PF14417">
    <property type="entry name" value="MEDS"/>
    <property type="match status" value="1"/>
</dbReference>
<protein>
    <submittedName>
        <fullName evidence="2">3-ketoacyl-ACP reductase</fullName>
    </submittedName>
</protein>
<proteinExistence type="predicted"/>